<reference evidence="2" key="1">
    <citation type="journal article" date="2021" name="Open Biol.">
        <title>Shared evolutionary footprints suggest mitochondrial oxidative damage underlies multiple complex I losses in fungi.</title>
        <authorList>
            <person name="Schikora-Tamarit M.A."/>
            <person name="Marcet-Houben M."/>
            <person name="Nosek J."/>
            <person name="Gabaldon T."/>
        </authorList>
    </citation>
    <scope>NUCLEOTIDE SEQUENCE</scope>
    <source>
        <strain evidence="2">CBS6341</strain>
    </source>
</reference>
<reference evidence="2" key="2">
    <citation type="submission" date="2021-01" db="EMBL/GenBank/DDBJ databases">
        <authorList>
            <person name="Schikora-Tamarit M.A."/>
        </authorList>
    </citation>
    <scope>NUCLEOTIDE SEQUENCE</scope>
    <source>
        <strain evidence="2">CBS6341</strain>
    </source>
</reference>
<feature type="region of interest" description="Disordered" evidence="1">
    <location>
        <begin position="1"/>
        <end position="101"/>
    </location>
</feature>
<dbReference type="Proteomes" id="UP000769528">
    <property type="component" value="Unassembled WGS sequence"/>
</dbReference>
<evidence type="ECO:0000313" key="3">
    <source>
        <dbReference type="Proteomes" id="UP000769528"/>
    </source>
</evidence>
<evidence type="ECO:0000313" key="2">
    <source>
        <dbReference type="EMBL" id="KAH3679269.1"/>
    </source>
</evidence>
<feature type="compositionally biased region" description="Polar residues" evidence="1">
    <location>
        <begin position="71"/>
        <end position="101"/>
    </location>
</feature>
<protein>
    <submittedName>
        <fullName evidence="2">Uncharacterized protein</fullName>
    </submittedName>
</protein>
<name>A0A9P8PXT9_9ASCO</name>
<sequence>EEVGLNISANSSLSASASSSNGRGHQRSHSSSNSGNGARNKNRNATGNASNNKQQGFNGHSRNFSDFRGEPQQNQQFVSSSTATPEYDYNQQQRSSQIYGN</sequence>
<feature type="compositionally biased region" description="Low complexity" evidence="1">
    <location>
        <begin position="1"/>
        <end position="21"/>
    </location>
</feature>
<dbReference type="EMBL" id="JAEUBF010000327">
    <property type="protein sequence ID" value="KAH3679269.1"/>
    <property type="molecule type" value="Genomic_DNA"/>
</dbReference>
<comment type="caution">
    <text evidence="2">The sequence shown here is derived from an EMBL/GenBank/DDBJ whole genome shotgun (WGS) entry which is preliminary data.</text>
</comment>
<organism evidence="2 3">
    <name type="scientific">Wickerhamomyces mucosus</name>
    <dbReference type="NCBI Taxonomy" id="1378264"/>
    <lineage>
        <taxon>Eukaryota</taxon>
        <taxon>Fungi</taxon>
        <taxon>Dikarya</taxon>
        <taxon>Ascomycota</taxon>
        <taxon>Saccharomycotina</taxon>
        <taxon>Saccharomycetes</taxon>
        <taxon>Phaffomycetales</taxon>
        <taxon>Wickerhamomycetaceae</taxon>
        <taxon>Wickerhamomyces</taxon>
    </lineage>
</organism>
<dbReference type="AlphaFoldDB" id="A0A9P8PXT9"/>
<feature type="compositionally biased region" description="Polar residues" evidence="1">
    <location>
        <begin position="29"/>
        <end position="62"/>
    </location>
</feature>
<keyword evidence="3" id="KW-1185">Reference proteome</keyword>
<accession>A0A9P8PXT9</accession>
<evidence type="ECO:0000256" key="1">
    <source>
        <dbReference type="SAM" id="MobiDB-lite"/>
    </source>
</evidence>
<proteinExistence type="predicted"/>
<gene>
    <name evidence="2" type="ORF">WICMUC_001133</name>
</gene>
<feature type="non-terminal residue" evidence="2">
    <location>
        <position position="101"/>
    </location>
</feature>
<feature type="non-terminal residue" evidence="2">
    <location>
        <position position="1"/>
    </location>
</feature>